<evidence type="ECO:0000313" key="9">
    <source>
        <dbReference type="EMBL" id="CDM67115.1"/>
    </source>
</evidence>
<keyword evidence="10" id="KW-1185">Reference proteome</keyword>
<keyword evidence="9" id="KW-0645">Protease</keyword>
<evidence type="ECO:0000256" key="4">
    <source>
        <dbReference type="ARBA" id="ARBA00022692"/>
    </source>
</evidence>
<organism evidence="9 10">
    <name type="scientific">Pyrinomonas methylaliphatogenes</name>
    <dbReference type="NCBI Taxonomy" id="454194"/>
    <lineage>
        <taxon>Bacteria</taxon>
        <taxon>Pseudomonadati</taxon>
        <taxon>Acidobacteriota</taxon>
        <taxon>Blastocatellia</taxon>
        <taxon>Blastocatellales</taxon>
        <taxon>Pyrinomonadaceae</taxon>
        <taxon>Pyrinomonas</taxon>
    </lineage>
</organism>
<dbReference type="Proteomes" id="UP000031518">
    <property type="component" value="Unassembled WGS sequence"/>
</dbReference>
<dbReference type="SUPFAM" id="SSF56935">
    <property type="entry name" value="Porins"/>
    <property type="match status" value="1"/>
</dbReference>
<dbReference type="PANTHER" id="PTHR30069:SF46">
    <property type="entry name" value="OAR PROTEIN"/>
    <property type="match status" value="1"/>
</dbReference>
<dbReference type="SUPFAM" id="SSF49464">
    <property type="entry name" value="Carboxypeptidase regulatory domain-like"/>
    <property type="match status" value="1"/>
</dbReference>
<proteinExistence type="predicted"/>
<protein>
    <submittedName>
        <fullName evidence="9">Carboxypeptidase regulatory-like domain</fullName>
    </submittedName>
</protein>
<keyword evidence="4" id="KW-0812">Transmembrane</keyword>
<dbReference type="EMBL" id="CBXV010000008">
    <property type="protein sequence ID" value="CDM67115.1"/>
    <property type="molecule type" value="Genomic_DNA"/>
</dbReference>
<keyword evidence="6" id="KW-0998">Cell outer membrane</keyword>
<dbReference type="OrthoDB" id="97893at2"/>
<dbReference type="STRING" id="454194.PYK22_03164"/>
<evidence type="ECO:0000256" key="6">
    <source>
        <dbReference type="ARBA" id="ARBA00023237"/>
    </source>
</evidence>
<dbReference type="GO" id="GO:0015344">
    <property type="term" value="F:siderophore uptake transmembrane transporter activity"/>
    <property type="evidence" value="ECO:0007669"/>
    <property type="project" value="TreeGrafter"/>
</dbReference>
<evidence type="ECO:0000256" key="3">
    <source>
        <dbReference type="ARBA" id="ARBA00022452"/>
    </source>
</evidence>
<keyword evidence="9" id="KW-0378">Hydrolase</keyword>
<gene>
    <name evidence="9" type="ORF">PYK22_03164</name>
</gene>
<reference evidence="9 10" key="2">
    <citation type="submission" date="2015-01" db="EMBL/GenBank/DDBJ databases">
        <title>Complete genome sequence of Pyrinomonas methylaliphatogenes type strain K22T.</title>
        <authorList>
            <person name="Lee K.C.Y."/>
            <person name="Power J.F."/>
            <person name="Dunfield P.F."/>
            <person name="Morgan X.C."/>
            <person name="Huttenhower C."/>
            <person name="Stott M.B."/>
        </authorList>
    </citation>
    <scope>NUCLEOTIDE SEQUENCE [LARGE SCALE GENOMIC DNA]</scope>
    <source>
        <strain evidence="9 10">K22</strain>
    </source>
</reference>
<dbReference type="GO" id="GO:0004180">
    <property type="term" value="F:carboxypeptidase activity"/>
    <property type="evidence" value="ECO:0007669"/>
    <property type="project" value="UniProtKB-KW"/>
</dbReference>
<reference evidence="9 10" key="1">
    <citation type="submission" date="2013-12" db="EMBL/GenBank/DDBJ databases">
        <authorList>
            <person name="Stott M."/>
        </authorList>
    </citation>
    <scope>NUCLEOTIDE SEQUENCE [LARGE SCALE GENOMIC DNA]</scope>
    <source>
        <strain evidence="9 10">K22</strain>
    </source>
</reference>
<feature type="chain" id="PRO_5002110066" evidence="7">
    <location>
        <begin position="33"/>
        <end position="1263"/>
    </location>
</feature>
<dbReference type="AlphaFoldDB" id="A0A0B6X4J8"/>
<evidence type="ECO:0000256" key="1">
    <source>
        <dbReference type="ARBA" id="ARBA00004571"/>
    </source>
</evidence>
<dbReference type="GO" id="GO:0044718">
    <property type="term" value="P:siderophore transmembrane transport"/>
    <property type="evidence" value="ECO:0007669"/>
    <property type="project" value="TreeGrafter"/>
</dbReference>
<dbReference type="InterPro" id="IPR039426">
    <property type="entry name" value="TonB-dep_rcpt-like"/>
</dbReference>
<dbReference type="Pfam" id="PF13620">
    <property type="entry name" value="CarboxypepD_reg"/>
    <property type="match status" value="1"/>
</dbReference>
<evidence type="ECO:0000259" key="8">
    <source>
        <dbReference type="Pfam" id="PF25183"/>
    </source>
</evidence>
<dbReference type="GO" id="GO:0009279">
    <property type="term" value="C:cell outer membrane"/>
    <property type="evidence" value="ECO:0007669"/>
    <property type="project" value="UniProtKB-SubCell"/>
</dbReference>
<dbReference type="Pfam" id="PF25183">
    <property type="entry name" value="OMP_b-brl_4"/>
    <property type="match status" value="1"/>
</dbReference>
<dbReference type="Gene3D" id="2.40.170.20">
    <property type="entry name" value="TonB-dependent receptor, beta-barrel domain"/>
    <property type="match status" value="2"/>
</dbReference>
<keyword evidence="9" id="KW-0121">Carboxypeptidase</keyword>
<dbReference type="Gene3D" id="2.60.40.1120">
    <property type="entry name" value="Carboxypeptidase-like, regulatory domain"/>
    <property type="match status" value="1"/>
</dbReference>
<dbReference type="InterPro" id="IPR008969">
    <property type="entry name" value="CarboxyPept-like_regulatory"/>
</dbReference>
<dbReference type="InterPro" id="IPR057601">
    <property type="entry name" value="Oar-like_b-barrel"/>
</dbReference>
<feature type="domain" description="TonB-dependent transporter Oar-like beta-barrel" evidence="8">
    <location>
        <begin position="250"/>
        <end position="1237"/>
    </location>
</feature>
<dbReference type="PANTHER" id="PTHR30069">
    <property type="entry name" value="TONB-DEPENDENT OUTER MEMBRANE RECEPTOR"/>
    <property type="match status" value="1"/>
</dbReference>
<evidence type="ECO:0000256" key="5">
    <source>
        <dbReference type="ARBA" id="ARBA00023136"/>
    </source>
</evidence>
<feature type="signal peptide" evidence="7">
    <location>
        <begin position="1"/>
        <end position="32"/>
    </location>
</feature>
<keyword evidence="2" id="KW-0813">Transport</keyword>
<evidence type="ECO:0000256" key="7">
    <source>
        <dbReference type="SAM" id="SignalP"/>
    </source>
</evidence>
<comment type="subcellular location">
    <subcellularLocation>
        <location evidence="1">Cell outer membrane</location>
        <topology evidence="1">Multi-pass membrane protein</topology>
    </subcellularLocation>
</comment>
<evidence type="ECO:0000313" key="10">
    <source>
        <dbReference type="Proteomes" id="UP000031518"/>
    </source>
</evidence>
<accession>A0A0B6X4J8</accession>
<dbReference type="InterPro" id="IPR036942">
    <property type="entry name" value="Beta-barrel_TonB_sf"/>
</dbReference>
<sequence length="1263" mass="136527" precursor="true">MQVNLRAISWLILGSFCLSFCLVLSVSAYAQAQANAADLGGFIRDPQGAVIVGATITARNPAINLVRSTTSNAEGFYQLINLPPGEYEVTVEAQNFKRAVVPNVRLTVGQRADLDVTLEVGQIGETVTVSGATTELIETSRTAVANTIEQQRIDNLPINERSYLNFALTLSNITRDNTRPIGPAPTSGLNIGGQRGRSNLVQVDGADNTDNSINAARSTVSQEAVQEFQVVTNSFMPEFGRSAGGVINVVTKSGTNELRGNLFGFIRHKTIQARNPFAPIIDNDPNKKPPFTRAQYGATLGGPLAKDRTFFFFSFEQRRRQESGFFTSDVAQGLTGSVTIGAPFLPFTQTFNFLTLGQVAYVQGLLQAAQAAAAGGNAALSAQLAQAAIQYAALASSGGNTALTGTNPLRSPGGAIPAGQVIGPRFFLSGAPVPVGTLNAQGQPIAFRPLLLLQRIFPVSEATTFSSFRLDHRITSNNILTMRFGYNPSDITGIQVESQNQALGQNDLSRTGIQQIRDSTFVATLASTLSSRVVNEARFQFAQRRAVFRSQNGDAVAFNITGTAFIGRELFSPVVRTENRYQYTDNLNIVAGTHTLKFGADVNFIRIPEAIFELNFAGLFNFGGLAATTLAAFPTVGTLAPPDFTPVQQYGLGFPTNFIQGFGNPVSRLSNKPLAFFGQDSWKIGRRVTLNYGVRYDVELTEQIAPVGFTDPLTGIRLSADDVRAAQDALGVRQGIPRDKNNIAPRLGIAWDVEGNGATLIRAAIGLFYDKPLQAIAFNSDIADAAQQQQLVLLPGSPAPTALLNATQVFQGTVCSQASPSPICTPGLQTPGVAPTAQYQFGRQRFNDQTFPGFGPVLPFTLPVAADFEYAYATQANLTLERRLTDDMALSVSYLFVGTRHLPRPLDVNAPRVELQIENFRRYANRLPTNTTEVALATAGLFPTTAPGSTFTNPLTGETFAVILPGIIVQGPRGRVISPAVANFFRPSGPNYFLAAAVSGGAITKAVLDSQLVGTLRSPGVLAPYGSVNAQVSNGNSNYNGMNVELRRRFANNFQFLASYTWSHTIDDSSDLQTLLLPQDNRNLRAERSDSLFDQRHRFVFSGVFTSPPAWRDGTGAQRFFADFIIAPIFEISSGRPFNILTGVDTNNDQSNQTDRPNVLPDGTLVLPPAFSTGSLGRNRGITHSYASLDLRVTRVIRFGERVRLDIIAEGFNLFNRFNEAAASPFFQDVNAFGQRGPGGRYYSRPTAAYDPRQFQFGLKLNF</sequence>
<name>A0A0B6X4J8_9BACT</name>
<evidence type="ECO:0000256" key="2">
    <source>
        <dbReference type="ARBA" id="ARBA00022448"/>
    </source>
</evidence>
<keyword evidence="5" id="KW-0472">Membrane</keyword>
<dbReference type="RefSeq" id="WP_060635774.1">
    <property type="nucleotide sequence ID" value="NZ_CBXV010000008.1"/>
</dbReference>
<keyword evidence="3" id="KW-1134">Transmembrane beta strand</keyword>
<keyword evidence="7" id="KW-0732">Signal</keyword>